<dbReference type="RefSeq" id="WP_419151172.1">
    <property type="nucleotide sequence ID" value="NZ_JAUSTR010000001.1"/>
</dbReference>
<dbReference type="PANTHER" id="PTHR46211">
    <property type="entry name" value="GLYCEROPHOSPHORYL DIESTER PHOSPHODIESTERASE"/>
    <property type="match status" value="1"/>
</dbReference>
<name>A0ABT9VKA8_9BACI</name>
<keyword evidence="3" id="KW-1185">Reference proteome</keyword>
<accession>A0ABT9VKA8</accession>
<protein>
    <submittedName>
        <fullName evidence="2">Glycerophosphoryl diester phosphodiesterase</fullName>
        <ecNumber evidence="2">3.1.4.46</ecNumber>
    </submittedName>
</protein>
<dbReference type="Pfam" id="PF03009">
    <property type="entry name" value="GDPD"/>
    <property type="match status" value="1"/>
</dbReference>
<keyword evidence="2" id="KW-0378">Hydrolase</keyword>
<proteinExistence type="predicted"/>
<dbReference type="CDD" id="cd08563">
    <property type="entry name" value="GDPD_TtGDE_like"/>
    <property type="match status" value="1"/>
</dbReference>
<organism evidence="2 3">
    <name type="scientific">Aeribacillus alveayuensis</name>
    <dbReference type="NCBI Taxonomy" id="279215"/>
    <lineage>
        <taxon>Bacteria</taxon>
        <taxon>Bacillati</taxon>
        <taxon>Bacillota</taxon>
        <taxon>Bacilli</taxon>
        <taxon>Bacillales</taxon>
        <taxon>Bacillaceae</taxon>
        <taxon>Aeribacillus</taxon>
    </lineage>
</organism>
<dbReference type="InterPro" id="IPR030395">
    <property type="entry name" value="GP_PDE_dom"/>
</dbReference>
<dbReference type="InterPro" id="IPR017946">
    <property type="entry name" value="PLC-like_Pdiesterase_TIM-brl"/>
</dbReference>
<feature type="domain" description="GP-PDE" evidence="1">
    <location>
        <begin position="2"/>
        <end position="240"/>
    </location>
</feature>
<comment type="caution">
    <text evidence="2">The sequence shown here is derived from an EMBL/GenBank/DDBJ whole genome shotgun (WGS) entry which is preliminary data.</text>
</comment>
<sequence>MTQIFAHRGASREYPENTMLAFEAAYQQNADGIELDVQMTKDGILVVIHDETLDRTTNAAGWVKDYSYAELQHVDASYQFPQYAGQCQIPTLDQVFSWAKRKQSLFLNIELKNSVIEYPHLEKKVIHLIRQFQLENRVVLSSFNHYSLVEVHRLTDEIPTAILYREWLYEPWKYAKQLQSSGIHPHFTSLQKESIIRKAREENISVRAYTVNNLNVMEQLFRWNIPGIITDIPKKALEVKKKVSSQVL</sequence>
<reference evidence="2 3" key="1">
    <citation type="submission" date="2023-07" db="EMBL/GenBank/DDBJ databases">
        <title>Genomic Encyclopedia of Type Strains, Phase IV (KMG-IV): sequencing the most valuable type-strain genomes for metagenomic binning, comparative biology and taxonomic classification.</title>
        <authorList>
            <person name="Goeker M."/>
        </authorList>
    </citation>
    <scope>NUCLEOTIDE SEQUENCE [LARGE SCALE GENOMIC DNA]</scope>
    <source>
        <strain evidence="2 3">DSM 19092</strain>
    </source>
</reference>
<dbReference type="Proteomes" id="UP001225646">
    <property type="component" value="Unassembled WGS sequence"/>
</dbReference>
<evidence type="ECO:0000313" key="2">
    <source>
        <dbReference type="EMBL" id="MDQ0161408.1"/>
    </source>
</evidence>
<dbReference type="GO" id="GO:0008889">
    <property type="term" value="F:glycerophosphodiester phosphodiesterase activity"/>
    <property type="evidence" value="ECO:0007669"/>
    <property type="project" value="UniProtKB-EC"/>
</dbReference>
<dbReference type="SUPFAM" id="SSF51695">
    <property type="entry name" value="PLC-like phosphodiesterases"/>
    <property type="match status" value="1"/>
</dbReference>
<gene>
    <name evidence="2" type="ORF">J2S06_000478</name>
</gene>
<dbReference type="Gene3D" id="3.20.20.190">
    <property type="entry name" value="Phosphatidylinositol (PI) phosphodiesterase"/>
    <property type="match status" value="1"/>
</dbReference>
<dbReference type="EC" id="3.1.4.46" evidence="2"/>
<evidence type="ECO:0000259" key="1">
    <source>
        <dbReference type="PROSITE" id="PS51704"/>
    </source>
</evidence>
<dbReference type="EMBL" id="JAUSTR010000001">
    <property type="protein sequence ID" value="MDQ0161408.1"/>
    <property type="molecule type" value="Genomic_DNA"/>
</dbReference>
<dbReference type="PROSITE" id="PS51704">
    <property type="entry name" value="GP_PDE"/>
    <property type="match status" value="1"/>
</dbReference>
<dbReference type="PANTHER" id="PTHR46211:SF1">
    <property type="entry name" value="GLYCEROPHOSPHODIESTER PHOSPHODIESTERASE, CYTOPLASMIC"/>
    <property type="match status" value="1"/>
</dbReference>
<evidence type="ECO:0000313" key="3">
    <source>
        <dbReference type="Proteomes" id="UP001225646"/>
    </source>
</evidence>